<dbReference type="OrthoDB" id="122670at2"/>
<keyword evidence="2" id="KW-1185">Reference proteome</keyword>
<dbReference type="RefSeq" id="WP_133277359.1">
    <property type="nucleotide sequence ID" value="NZ_CP037933.1"/>
</dbReference>
<dbReference type="KEGG" id="fnk:E1750_13875"/>
<dbReference type="EMBL" id="CP037933">
    <property type="protein sequence ID" value="QBN19843.1"/>
    <property type="molecule type" value="Genomic_DNA"/>
</dbReference>
<reference evidence="2" key="1">
    <citation type="submission" date="2019-03" db="EMBL/GenBank/DDBJ databases">
        <title>Flavobacterium sp.</title>
        <authorList>
            <person name="Kim H."/>
        </authorList>
    </citation>
    <scope>NUCLEOTIDE SEQUENCE [LARGE SCALE GENOMIC DNA]</scope>
    <source>
        <strain evidence="2">GS13</strain>
    </source>
</reference>
<protein>
    <submittedName>
        <fullName evidence="1">DUF4160 domain-containing protein</fullName>
    </submittedName>
</protein>
<evidence type="ECO:0000313" key="2">
    <source>
        <dbReference type="Proteomes" id="UP000291124"/>
    </source>
</evidence>
<name>A0A4P6YH83_9FLAO</name>
<gene>
    <name evidence="1" type="ORF">E1750_13875</name>
</gene>
<accession>A0A4P6YH83</accession>
<dbReference type="InterPro" id="IPR025427">
    <property type="entry name" value="DUF4160"/>
</dbReference>
<sequence>MPKLYEYLGIILFFYSNEHVPIHVHAKKGEFESKATFCIENGVITEIKIINVKGRKPLANKELKDFEAFLAVYSEKIVEKWIAYFVYHKEIEFEKITKKL</sequence>
<dbReference type="Pfam" id="PF13711">
    <property type="entry name" value="DUF4160"/>
    <property type="match status" value="1"/>
</dbReference>
<dbReference type="Proteomes" id="UP000291124">
    <property type="component" value="Chromosome"/>
</dbReference>
<proteinExistence type="predicted"/>
<dbReference type="AlphaFoldDB" id="A0A4P6YH83"/>
<evidence type="ECO:0000313" key="1">
    <source>
        <dbReference type="EMBL" id="QBN19843.1"/>
    </source>
</evidence>
<organism evidence="1 2">
    <name type="scientific">Flavobacterium nackdongense</name>
    <dbReference type="NCBI Taxonomy" id="2547394"/>
    <lineage>
        <taxon>Bacteria</taxon>
        <taxon>Pseudomonadati</taxon>
        <taxon>Bacteroidota</taxon>
        <taxon>Flavobacteriia</taxon>
        <taxon>Flavobacteriales</taxon>
        <taxon>Flavobacteriaceae</taxon>
        <taxon>Flavobacterium</taxon>
    </lineage>
</organism>